<dbReference type="InterPro" id="IPR000914">
    <property type="entry name" value="SBP_5_dom"/>
</dbReference>
<keyword evidence="3" id="KW-0813">Transport</keyword>
<evidence type="ECO:0000256" key="4">
    <source>
        <dbReference type="ARBA" id="ARBA00022729"/>
    </source>
</evidence>
<dbReference type="InterPro" id="IPR039424">
    <property type="entry name" value="SBP_5"/>
</dbReference>
<dbReference type="CDD" id="cd00995">
    <property type="entry name" value="PBP2_NikA_DppA_OppA_like"/>
    <property type="match status" value="1"/>
</dbReference>
<name>A0A6B1D666_9CHLR</name>
<organism evidence="6">
    <name type="scientific">Caldilineaceae bacterium SB0661_bin_32</name>
    <dbReference type="NCBI Taxonomy" id="2605255"/>
    <lineage>
        <taxon>Bacteria</taxon>
        <taxon>Bacillati</taxon>
        <taxon>Chloroflexota</taxon>
        <taxon>Caldilineae</taxon>
        <taxon>Caldilineales</taxon>
        <taxon>Caldilineaceae</taxon>
    </lineage>
</organism>
<gene>
    <name evidence="6" type="ORF">F4X14_08330</name>
</gene>
<evidence type="ECO:0000256" key="3">
    <source>
        <dbReference type="ARBA" id="ARBA00022448"/>
    </source>
</evidence>
<dbReference type="GO" id="GO:0043190">
    <property type="term" value="C:ATP-binding cassette (ABC) transporter complex"/>
    <property type="evidence" value="ECO:0007669"/>
    <property type="project" value="InterPro"/>
</dbReference>
<comment type="subcellular location">
    <subcellularLocation>
        <location evidence="1">Cell envelope</location>
    </subcellularLocation>
</comment>
<dbReference type="GO" id="GO:1904680">
    <property type="term" value="F:peptide transmembrane transporter activity"/>
    <property type="evidence" value="ECO:0007669"/>
    <property type="project" value="TreeGrafter"/>
</dbReference>
<evidence type="ECO:0000256" key="1">
    <source>
        <dbReference type="ARBA" id="ARBA00004196"/>
    </source>
</evidence>
<dbReference type="GO" id="GO:0030313">
    <property type="term" value="C:cell envelope"/>
    <property type="evidence" value="ECO:0007669"/>
    <property type="project" value="UniProtKB-SubCell"/>
</dbReference>
<evidence type="ECO:0000256" key="2">
    <source>
        <dbReference type="ARBA" id="ARBA00005695"/>
    </source>
</evidence>
<protein>
    <submittedName>
        <fullName evidence="6">ABC transporter substrate-binding protein</fullName>
    </submittedName>
</protein>
<dbReference type="EMBL" id="VXMH01000037">
    <property type="protein sequence ID" value="MYC94965.1"/>
    <property type="molecule type" value="Genomic_DNA"/>
</dbReference>
<comment type="similarity">
    <text evidence="2">Belongs to the bacterial solute-binding protein 5 family.</text>
</comment>
<dbReference type="PANTHER" id="PTHR30290">
    <property type="entry name" value="PERIPLASMIC BINDING COMPONENT OF ABC TRANSPORTER"/>
    <property type="match status" value="1"/>
</dbReference>
<dbReference type="Pfam" id="PF00496">
    <property type="entry name" value="SBP_bac_5"/>
    <property type="match status" value="1"/>
</dbReference>
<evidence type="ECO:0000259" key="5">
    <source>
        <dbReference type="Pfam" id="PF00496"/>
    </source>
</evidence>
<dbReference type="PANTHER" id="PTHR30290:SF10">
    <property type="entry name" value="PERIPLASMIC OLIGOPEPTIDE-BINDING PROTEIN-RELATED"/>
    <property type="match status" value="1"/>
</dbReference>
<dbReference type="GO" id="GO:0015833">
    <property type="term" value="P:peptide transport"/>
    <property type="evidence" value="ECO:0007669"/>
    <property type="project" value="TreeGrafter"/>
</dbReference>
<dbReference type="SUPFAM" id="SSF53850">
    <property type="entry name" value="Periplasmic binding protein-like II"/>
    <property type="match status" value="1"/>
</dbReference>
<evidence type="ECO:0000313" key="6">
    <source>
        <dbReference type="EMBL" id="MYC94965.1"/>
    </source>
</evidence>
<sequence>MGEISKMKRYSLPILIVILGLLITACVAPMPAGGESGAADADGEMEPAVEQVLRYGMIQSMKTFDPAREGGFGRFIMQHVWLPPFIADPSANLTPGTCTSFDVSDDGTTYTLHVNPEVKWSDGSQFTAGDIKAWFEYVVNPENLSGWVPPNYAGIVGYDAVREGTATEMEGLVVVDEFTLEINLKEADPLFVYKVLANYNSATAKAEQAWADLNGEWWTNDPLVTGPYTIESWDDDVMSYVYVPNPNYWGENKASIRIEVTSVLAEETLSLMYENDQFDIVIFTGAAGDALSLKYPEDVVPMNYRYSNIWGFNPNLPPMDDPMVRRALIHAIDHERIVQVIYGDTKDPAAGPIYPGLSGHRPEIFEMAGALQYDPELAKQELAQSSYGSAENLPKLNLALGTSDAEWVRGMEMILEMWRDTLGITNVETKPWWNDWARGDARADVVHMGGFGWGTLPDPGHAVWRAAYTGNAMSRIRYSNPEVDALLDEAMSLSRDDPRFLELVHEAELIYLEDYVWKPFFVVSYSWHAKPWVQGLQGTWYNNWYNIEEVTVTER</sequence>
<dbReference type="Gene3D" id="3.10.105.10">
    <property type="entry name" value="Dipeptide-binding Protein, Domain 3"/>
    <property type="match status" value="1"/>
</dbReference>
<dbReference type="PIRSF" id="PIRSF002741">
    <property type="entry name" value="MppA"/>
    <property type="match status" value="1"/>
</dbReference>
<dbReference type="InterPro" id="IPR030678">
    <property type="entry name" value="Peptide/Ni-bd"/>
</dbReference>
<accession>A0A6B1D666</accession>
<reference evidence="6" key="1">
    <citation type="submission" date="2019-09" db="EMBL/GenBank/DDBJ databases">
        <title>Characterisation of the sponge microbiome using genome-centric metagenomics.</title>
        <authorList>
            <person name="Engelberts J.P."/>
            <person name="Robbins S.J."/>
            <person name="De Goeij J.M."/>
            <person name="Aranda M."/>
            <person name="Bell S.C."/>
            <person name="Webster N.S."/>
        </authorList>
    </citation>
    <scope>NUCLEOTIDE SEQUENCE</scope>
    <source>
        <strain evidence="6">SB0661_bin_32</strain>
    </source>
</reference>
<feature type="domain" description="Solute-binding protein family 5" evidence="5">
    <location>
        <begin position="93"/>
        <end position="471"/>
    </location>
</feature>
<dbReference type="Gene3D" id="3.40.190.10">
    <property type="entry name" value="Periplasmic binding protein-like II"/>
    <property type="match status" value="1"/>
</dbReference>
<comment type="caution">
    <text evidence="6">The sequence shown here is derived from an EMBL/GenBank/DDBJ whole genome shotgun (WGS) entry which is preliminary data.</text>
</comment>
<dbReference type="GO" id="GO:0042597">
    <property type="term" value="C:periplasmic space"/>
    <property type="evidence" value="ECO:0007669"/>
    <property type="project" value="UniProtKB-ARBA"/>
</dbReference>
<dbReference type="AlphaFoldDB" id="A0A6B1D666"/>
<dbReference type="PROSITE" id="PS51257">
    <property type="entry name" value="PROKAR_LIPOPROTEIN"/>
    <property type="match status" value="1"/>
</dbReference>
<keyword evidence="4" id="KW-0732">Signal</keyword>
<proteinExistence type="inferred from homology"/>